<dbReference type="Proteomes" id="UP001597260">
    <property type="component" value="Unassembled WGS sequence"/>
</dbReference>
<organism evidence="3 4">
    <name type="scientific">Micromonospora sonneratiae</name>
    <dbReference type="NCBI Taxonomy" id="1184706"/>
    <lineage>
        <taxon>Bacteria</taxon>
        <taxon>Bacillati</taxon>
        <taxon>Actinomycetota</taxon>
        <taxon>Actinomycetes</taxon>
        <taxon>Micromonosporales</taxon>
        <taxon>Micromonosporaceae</taxon>
        <taxon>Micromonospora</taxon>
    </lineage>
</organism>
<feature type="compositionally biased region" description="Polar residues" evidence="1">
    <location>
        <begin position="138"/>
        <end position="149"/>
    </location>
</feature>
<name>A0ABW3YCB2_9ACTN</name>
<dbReference type="RefSeq" id="WP_377570397.1">
    <property type="nucleotide sequence ID" value="NZ_JBHTMP010000016.1"/>
</dbReference>
<feature type="compositionally biased region" description="Low complexity" evidence="1">
    <location>
        <begin position="150"/>
        <end position="164"/>
    </location>
</feature>
<feature type="region of interest" description="Disordered" evidence="1">
    <location>
        <begin position="1"/>
        <end position="28"/>
    </location>
</feature>
<feature type="region of interest" description="Disordered" evidence="1">
    <location>
        <begin position="98"/>
        <end position="166"/>
    </location>
</feature>
<accession>A0ABW3YCB2</accession>
<sequence length="336" mass="35038">MADVERIPNERHVDPDRFVGDRDGVEDGPNRWSLFRRSRLGRPSMPVLAAACVGVLVVLAGVVVGGQAKDRQTPPPANGAGQTEDAPVIDFVPVGDEAEVASPDSPQPTHSPSATPGASGGPGTTGAAPTPTAALPQASRSQSVPVPQNTPGTGSSSGTTPASPKVTFTEVGGYHCSATATRGFRHSGWYKDGKEGWYAVGSGGWASNGCEGHYAAMPMSGAKSKDDSGVYGEWWFAVGTASRTCAISTYVPTTTDDRNVAGNPATYQVRDTEGGPVRATYTINQRTNRGRWVASGTYAVTGGRIVIRSVNRGIDWDDSGPTLEHIAVAQIRVTCQ</sequence>
<evidence type="ECO:0000313" key="4">
    <source>
        <dbReference type="Proteomes" id="UP001597260"/>
    </source>
</evidence>
<evidence type="ECO:0000256" key="2">
    <source>
        <dbReference type="SAM" id="Phobius"/>
    </source>
</evidence>
<protein>
    <recommendedName>
        <fullName evidence="5">Adhesin</fullName>
    </recommendedName>
</protein>
<keyword evidence="2" id="KW-1133">Transmembrane helix</keyword>
<feature type="transmembrane region" description="Helical" evidence="2">
    <location>
        <begin position="45"/>
        <end position="66"/>
    </location>
</feature>
<dbReference type="EMBL" id="JBHTMP010000016">
    <property type="protein sequence ID" value="MFD1321961.1"/>
    <property type="molecule type" value="Genomic_DNA"/>
</dbReference>
<reference evidence="4" key="1">
    <citation type="journal article" date="2019" name="Int. J. Syst. Evol. Microbiol.">
        <title>The Global Catalogue of Microorganisms (GCM) 10K type strain sequencing project: providing services to taxonomists for standard genome sequencing and annotation.</title>
        <authorList>
            <consortium name="The Broad Institute Genomics Platform"/>
            <consortium name="The Broad Institute Genome Sequencing Center for Infectious Disease"/>
            <person name="Wu L."/>
            <person name="Ma J."/>
        </authorList>
    </citation>
    <scope>NUCLEOTIDE SEQUENCE [LARGE SCALE GENOMIC DNA]</scope>
    <source>
        <strain evidence="4">JCM 31037</strain>
    </source>
</reference>
<keyword evidence="2" id="KW-0472">Membrane</keyword>
<keyword evidence="4" id="KW-1185">Reference proteome</keyword>
<keyword evidence="2" id="KW-0812">Transmembrane</keyword>
<proteinExistence type="predicted"/>
<gene>
    <name evidence="3" type="ORF">ACFQ4H_12745</name>
</gene>
<evidence type="ECO:0000256" key="1">
    <source>
        <dbReference type="SAM" id="MobiDB-lite"/>
    </source>
</evidence>
<comment type="caution">
    <text evidence="3">The sequence shown here is derived from an EMBL/GenBank/DDBJ whole genome shotgun (WGS) entry which is preliminary data.</text>
</comment>
<feature type="compositionally biased region" description="Low complexity" evidence="1">
    <location>
        <begin position="125"/>
        <end position="134"/>
    </location>
</feature>
<evidence type="ECO:0008006" key="5">
    <source>
        <dbReference type="Google" id="ProtNLM"/>
    </source>
</evidence>
<evidence type="ECO:0000313" key="3">
    <source>
        <dbReference type="EMBL" id="MFD1321961.1"/>
    </source>
</evidence>